<comment type="caution">
    <text evidence="2">The sequence shown here is derived from an EMBL/GenBank/DDBJ whole genome shotgun (WGS) entry which is preliminary data.</text>
</comment>
<protein>
    <submittedName>
        <fullName evidence="2">Maternal effect embryo arrest 18</fullName>
    </submittedName>
</protein>
<feature type="region of interest" description="Disordered" evidence="1">
    <location>
        <begin position="1"/>
        <end position="90"/>
    </location>
</feature>
<feature type="compositionally biased region" description="Low complexity" evidence="1">
    <location>
        <begin position="54"/>
        <end position="69"/>
    </location>
</feature>
<evidence type="ECO:0000256" key="1">
    <source>
        <dbReference type="SAM" id="MobiDB-lite"/>
    </source>
</evidence>
<evidence type="ECO:0000313" key="2">
    <source>
        <dbReference type="EMBL" id="PSC71096.1"/>
    </source>
</evidence>
<dbReference type="PANTHER" id="PTHR31240:SF0">
    <property type="entry name" value="MATERNAL EFFECT EMBRYO ARREST 18"/>
    <property type="match status" value="1"/>
</dbReference>
<dbReference type="Pfam" id="PF01933">
    <property type="entry name" value="CofD"/>
    <property type="match status" value="1"/>
</dbReference>
<evidence type="ECO:0000313" key="3">
    <source>
        <dbReference type="Proteomes" id="UP000239649"/>
    </source>
</evidence>
<dbReference type="OrthoDB" id="10267139at2759"/>
<dbReference type="Proteomes" id="UP000239649">
    <property type="component" value="Unassembled WGS sequence"/>
</dbReference>
<feature type="compositionally biased region" description="Low complexity" evidence="1">
    <location>
        <begin position="76"/>
        <end position="90"/>
    </location>
</feature>
<dbReference type="InterPro" id="IPR038136">
    <property type="entry name" value="CofD-like_dom_sf"/>
</dbReference>
<feature type="compositionally biased region" description="Basic residues" evidence="1">
    <location>
        <begin position="23"/>
        <end position="32"/>
    </location>
</feature>
<proteinExistence type="predicted"/>
<dbReference type="CDD" id="cd07187">
    <property type="entry name" value="YvcK_like"/>
    <property type="match status" value="1"/>
</dbReference>
<name>A0A2P6VAH0_9CHLO</name>
<dbReference type="InterPro" id="IPR002882">
    <property type="entry name" value="CofD"/>
</dbReference>
<dbReference type="STRING" id="554055.A0A2P6VAH0"/>
<dbReference type="PANTHER" id="PTHR31240">
    <property type="entry name" value="MATERNAL EFFECT EMBRYO ARREST 18"/>
    <property type="match status" value="1"/>
</dbReference>
<dbReference type="EMBL" id="LHPF02000016">
    <property type="protein sequence ID" value="PSC71096.1"/>
    <property type="molecule type" value="Genomic_DNA"/>
</dbReference>
<feature type="region of interest" description="Disordered" evidence="1">
    <location>
        <begin position="106"/>
        <end position="139"/>
    </location>
</feature>
<keyword evidence="3" id="KW-1185">Reference proteome</keyword>
<reference evidence="2 3" key="1">
    <citation type="journal article" date="2018" name="Plant J.">
        <title>Genome sequences of Chlorella sorokiniana UTEX 1602 and Micractinium conductrix SAG 241.80: implications to maltose excretion by a green alga.</title>
        <authorList>
            <person name="Arriola M.B."/>
            <person name="Velmurugan N."/>
            <person name="Zhang Y."/>
            <person name="Plunkett M.H."/>
            <person name="Hondzo H."/>
            <person name="Barney B.M."/>
        </authorList>
    </citation>
    <scope>NUCLEOTIDE SEQUENCE [LARGE SCALE GENOMIC DNA]</scope>
    <source>
        <strain evidence="2 3">SAG 241.80</strain>
    </source>
</reference>
<organism evidence="2 3">
    <name type="scientific">Micractinium conductrix</name>
    <dbReference type="NCBI Taxonomy" id="554055"/>
    <lineage>
        <taxon>Eukaryota</taxon>
        <taxon>Viridiplantae</taxon>
        <taxon>Chlorophyta</taxon>
        <taxon>core chlorophytes</taxon>
        <taxon>Trebouxiophyceae</taxon>
        <taxon>Chlorellales</taxon>
        <taxon>Chlorellaceae</taxon>
        <taxon>Chlorella clade</taxon>
        <taxon>Micractinium</taxon>
    </lineage>
</organism>
<dbReference type="SUPFAM" id="SSF142338">
    <property type="entry name" value="CofD-like"/>
    <property type="match status" value="1"/>
</dbReference>
<dbReference type="GO" id="GO:0043743">
    <property type="term" value="F:LPPG:FO 2-phospho-L-lactate transferase activity"/>
    <property type="evidence" value="ECO:0007669"/>
    <property type="project" value="InterPro"/>
</dbReference>
<dbReference type="Gene3D" id="3.40.50.10680">
    <property type="entry name" value="CofD-like domains"/>
    <property type="match status" value="1"/>
</dbReference>
<dbReference type="AlphaFoldDB" id="A0A2P6VAH0"/>
<sequence length="575" mass="60600">MPQLSRPAPAPATWAPGGQQRQPGRRLRRFWRARSLEEAPEQTLELEAEREQRGAAPAATPAWAGGSSSVVDEGFSSNSGSSNGTSGSAGAMERSHLLRMLSVPSASKPLSPAHARGGGAAGLPTLAEQGASLGGEAPPPEPSLVVFSGGTAFNSVAGHMRQLTTRIAHVLPVSDDGGSTAEIVRVLGGPAVGDIRSRCLRLADDSDEEARAVRQLLAHRLSSSDSRAAKLEWYSIVEGEGPLWEGISDAYRDIIRAYLVHFHANIQRHATKRFDYRGGSVGNFFFAGARIFFRSLEAAIFLFSRVARIPEGSLVLPAICTDEHITLGAELADGSLIVGQHQISHPSSTGSPREVDKTCDEELQAPIKRIFYLSAEGDTHEHEVAPAPNPRVLTELQRADAVIYGMGSLYTSIFPSLILRGVGECIAATNVPKIFLLNGALDRETSCCPTRGGPMTAADMVQAAADALNRRASKRTHRLAFPPSVYVSAVLVPAGSPVAVDTAALERLGVRQILEVPSVPAPDGRGVHFEPDGLVAAVATVIAAHRAAAQRAAAASNGWVGGSPAAAGLTRRNSI</sequence>
<gene>
    <name evidence="2" type="ORF">C2E20_5571</name>
</gene>
<feature type="compositionally biased region" description="Low complexity" evidence="1">
    <location>
        <begin position="11"/>
        <end position="22"/>
    </location>
</feature>
<accession>A0A2P6VAH0</accession>